<dbReference type="EMBL" id="VFPA01000001">
    <property type="protein sequence ID" value="TQM15751.1"/>
    <property type="molecule type" value="Genomic_DNA"/>
</dbReference>
<evidence type="ECO:0000313" key="3">
    <source>
        <dbReference type="EMBL" id="TQM15751.1"/>
    </source>
</evidence>
<keyword evidence="1" id="KW-0812">Transmembrane</keyword>
<evidence type="ECO:0000259" key="2">
    <source>
        <dbReference type="Pfam" id="PF19830"/>
    </source>
</evidence>
<organism evidence="3 4">
    <name type="scientific">Pseudonocardia kunmingensis</name>
    <dbReference type="NCBI Taxonomy" id="630975"/>
    <lineage>
        <taxon>Bacteria</taxon>
        <taxon>Bacillati</taxon>
        <taxon>Actinomycetota</taxon>
        <taxon>Actinomycetes</taxon>
        <taxon>Pseudonocardiales</taxon>
        <taxon>Pseudonocardiaceae</taxon>
        <taxon>Pseudonocardia</taxon>
    </lineage>
</organism>
<name>A0A543E2E2_9PSEU</name>
<reference evidence="3 4" key="1">
    <citation type="submission" date="2019-06" db="EMBL/GenBank/DDBJ databases">
        <title>Sequencing the genomes of 1000 actinobacteria strains.</title>
        <authorList>
            <person name="Klenk H.-P."/>
        </authorList>
    </citation>
    <scope>NUCLEOTIDE SEQUENCE [LARGE SCALE GENOMIC DNA]</scope>
    <source>
        <strain evidence="3 4">DSM 45301</strain>
    </source>
</reference>
<feature type="transmembrane region" description="Helical" evidence="1">
    <location>
        <begin position="189"/>
        <end position="208"/>
    </location>
</feature>
<dbReference type="AlphaFoldDB" id="A0A543E2E2"/>
<dbReference type="Proteomes" id="UP000315677">
    <property type="component" value="Unassembled WGS sequence"/>
</dbReference>
<comment type="caution">
    <text evidence="3">The sequence shown here is derived from an EMBL/GenBank/DDBJ whole genome shotgun (WGS) entry which is preliminary data.</text>
</comment>
<feature type="transmembrane region" description="Helical" evidence="1">
    <location>
        <begin position="358"/>
        <end position="377"/>
    </location>
</feature>
<feature type="domain" description="DUF6311" evidence="2">
    <location>
        <begin position="49"/>
        <end position="379"/>
    </location>
</feature>
<keyword evidence="4" id="KW-1185">Reference proteome</keyword>
<feature type="transmembrane region" description="Helical" evidence="1">
    <location>
        <begin position="433"/>
        <end position="454"/>
    </location>
</feature>
<feature type="transmembrane region" description="Helical" evidence="1">
    <location>
        <begin position="260"/>
        <end position="281"/>
    </location>
</feature>
<protein>
    <recommendedName>
        <fullName evidence="2">DUF6311 domain-containing protein</fullName>
    </recommendedName>
</protein>
<gene>
    <name evidence="3" type="ORF">FB558_2543</name>
</gene>
<feature type="transmembrane region" description="Helical" evidence="1">
    <location>
        <begin position="113"/>
        <end position="133"/>
    </location>
</feature>
<accession>A0A543E2E2</accession>
<feature type="transmembrane region" description="Helical" evidence="1">
    <location>
        <begin position="139"/>
        <end position="158"/>
    </location>
</feature>
<sequence length="612" mass="64282">MLWGVGACDPLAAIVVLTEALAGDPLVTDLAPAVRPGRGSVTGSDVLVVAGYLIASVLLYAGLWRDLDRGYLVASDQDQNLFEWLFAAQAHALQHGGPLLFSDLQNAPLGVNLMANTALPALAVPLAPVTLALGPTATWTLVLTGGLAGTATAWYWLFSRHVVTSRAAAALGAGFCGFAPPVISHAKAHPNFVVAFLLPVIVIWLVRLPSAARPVLHGVGLGLLVTLQVLIGEEILLIAVTATAPFVIGLAVARRRVPRTVVVGLGTGGVVACALLAYPLWWQFFGQQSYRNIDHGPRGNPLAAFGARPSQSVGGLFSETSPHLAMNPTEENAYLGWGLVVLVAVLAVWLRHDLVARMAATTAGVAAVLSLGAEVTVDGRPTGVPGPWALLSELPLFESVLESRMALAAVPAVGCLLALATQRVLDLRSDRRLVTVSARAAWSVALVAVLLPLVPIPFETVSRAPTPAFFTSGEWRRFADPGRTIVPAPLPRPGRAEALRWQVDAGMGFALPQGYFVGPWGEDRVGGYGAAPRPSSALLDAVATTGAAPAVTDADRAAMADDLRFWRADAVVLADGPRQRELHATLSELLGPGRRATDAWVWDVRGVTRPAP</sequence>
<proteinExistence type="predicted"/>
<feature type="transmembrane region" description="Helical" evidence="1">
    <location>
        <begin position="334"/>
        <end position="351"/>
    </location>
</feature>
<keyword evidence="1" id="KW-1133">Transmembrane helix</keyword>
<feature type="transmembrane region" description="Helical" evidence="1">
    <location>
        <begin position="403"/>
        <end position="421"/>
    </location>
</feature>
<evidence type="ECO:0000256" key="1">
    <source>
        <dbReference type="SAM" id="Phobius"/>
    </source>
</evidence>
<evidence type="ECO:0000313" key="4">
    <source>
        <dbReference type="Proteomes" id="UP000315677"/>
    </source>
</evidence>
<dbReference type="Pfam" id="PF19830">
    <property type="entry name" value="DUF6311"/>
    <property type="match status" value="1"/>
</dbReference>
<feature type="transmembrane region" description="Helical" evidence="1">
    <location>
        <begin position="237"/>
        <end position="253"/>
    </location>
</feature>
<feature type="transmembrane region" description="Helical" evidence="1">
    <location>
        <begin position="46"/>
        <end position="64"/>
    </location>
</feature>
<keyword evidence="1" id="KW-0472">Membrane</keyword>
<dbReference type="InterPro" id="IPR046278">
    <property type="entry name" value="DUF6311"/>
</dbReference>